<dbReference type="GeneID" id="97989397"/>
<evidence type="ECO:0000313" key="1">
    <source>
        <dbReference type="EMBL" id="RGE56985.1"/>
    </source>
</evidence>
<name>A0A3E3HZ23_9FIRM</name>
<accession>A0A3E3HZ23</accession>
<keyword evidence="2" id="KW-1185">Reference proteome</keyword>
<sequence>MQQEQKKSEPQTESRNLHHEDLALKTAAQYFGEELMPLLGITGKAKYVAPTELIKLEARQMYQDFNYVSADNTWIHLEFESDSITTEDLRRFREYEATTSRTYQVQVITYVICSSQVRKPITKLTEGISIYRIKAVRLKGRNSDRLFALLEAKEKQGVPLEKEDLVPLLLSPLMSGRLTIGERIVKSLHFLQSSPNAVTKTELEKMQAVMYTLALKFLSKKDLGKVKEMIFMTELGQMLVDDGIEIGLKRGLSQGERKIVSLIRKKFSKGLTISAISEELELDGTYVEKVISLISEDASRNDLEIAEILISQN</sequence>
<protein>
    <recommendedName>
        <fullName evidence="3">Rpn family recombination-promoting nuclease/putative transposase</fullName>
    </recommendedName>
</protein>
<evidence type="ECO:0008006" key="3">
    <source>
        <dbReference type="Google" id="ProtNLM"/>
    </source>
</evidence>
<gene>
    <name evidence="1" type="ORF">DXC51_21655</name>
</gene>
<dbReference type="AlphaFoldDB" id="A0A3E3HZ23"/>
<evidence type="ECO:0000313" key="2">
    <source>
        <dbReference type="Proteomes" id="UP000260812"/>
    </source>
</evidence>
<reference evidence="1" key="1">
    <citation type="submission" date="2018-08" db="EMBL/GenBank/DDBJ databases">
        <title>A genome reference for cultivated species of the human gut microbiota.</title>
        <authorList>
            <person name="Zou Y."/>
            <person name="Xue W."/>
            <person name="Luo G."/>
        </authorList>
    </citation>
    <scope>NUCLEOTIDE SEQUENCE [LARGE SCALE GENOMIC DNA]</scope>
    <source>
        <strain evidence="1">TF05-5AC</strain>
    </source>
</reference>
<organism evidence="1 2">
    <name type="scientific">Eisenbergiella massiliensis</name>
    <dbReference type="NCBI Taxonomy" id="1720294"/>
    <lineage>
        <taxon>Bacteria</taxon>
        <taxon>Bacillati</taxon>
        <taxon>Bacillota</taxon>
        <taxon>Clostridia</taxon>
        <taxon>Lachnospirales</taxon>
        <taxon>Lachnospiraceae</taxon>
        <taxon>Eisenbergiella</taxon>
    </lineage>
</organism>
<comment type="caution">
    <text evidence="1">The sequence shown here is derived from an EMBL/GenBank/DDBJ whole genome shotgun (WGS) entry which is preliminary data.</text>
</comment>
<proteinExistence type="predicted"/>
<dbReference type="EMBL" id="QVLV01000019">
    <property type="protein sequence ID" value="RGE56985.1"/>
    <property type="molecule type" value="Genomic_DNA"/>
</dbReference>
<dbReference type="Proteomes" id="UP000260812">
    <property type="component" value="Unassembled WGS sequence"/>
</dbReference>
<dbReference type="RefSeq" id="WP_117545406.1">
    <property type="nucleotide sequence ID" value="NZ_JBKUNB010000015.1"/>
</dbReference>